<evidence type="ECO:0000259" key="2">
    <source>
        <dbReference type="Pfam" id="PF00248"/>
    </source>
</evidence>
<dbReference type="InterPro" id="IPR050523">
    <property type="entry name" value="AKR_Detox_Biosynth"/>
</dbReference>
<protein>
    <submittedName>
        <fullName evidence="3">Aryl-alcohol dehydrogenase-like predicted oxidoreductase</fullName>
    </submittedName>
</protein>
<dbReference type="Pfam" id="PF00248">
    <property type="entry name" value="Aldo_ket_red"/>
    <property type="match status" value="1"/>
</dbReference>
<name>A0ABV2R4P0_9HYPH</name>
<evidence type="ECO:0000256" key="1">
    <source>
        <dbReference type="ARBA" id="ARBA00023002"/>
    </source>
</evidence>
<sequence length="310" mass="33847">MQTRKLGTTDLDVSVIGLGTNNFGGRIDLEGSRRVIDAAIDHGINFFDTADIYADTNSESILGEVLGARRDKIVLATKFGKPIQGSPEGKRASRPYILKAVEDSLTRLKTDRIDLYQQHEPDPETPIEETLATLEELVTAGKIRHYGASNFSPKQLREAQEAARKAGYRGFVSSQDEYSLVERTIETEMLPVVRDEQLALIPFFPLASGLLTGKYRNGEPPAGSRFSAWKALGERYLTQRNLVLVEKFDAFAVASGHTVLELAFAWLLAQESVPSVIAGATTPEQIAANAKASEWNLSAADLAAFHALVG</sequence>
<dbReference type="SUPFAM" id="SSF51430">
    <property type="entry name" value="NAD(P)-linked oxidoreductase"/>
    <property type="match status" value="1"/>
</dbReference>
<evidence type="ECO:0000313" key="4">
    <source>
        <dbReference type="Proteomes" id="UP001549321"/>
    </source>
</evidence>
<proteinExistence type="predicted"/>
<dbReference type="InterPro" id="IPR036812">
    <property type="entry name" value="NAD(P)_OxRdtase_dom_sf"/>
</dbReference>
<keyword evidence="4" id="KW-1185">Reference proteome</keyword>
<dbReference type="Gene3D" id="3.20.20.100">
    <property type="entry name" value="NADP-dependent oxidoreductase domain"/>
    <property type="match status" value="1"/>
</dbReference>
<dbReference type="InterPro" id="IPR020471">
    <property type="entry name" value="AKR"/>
</dbReference>
<keyword evidence="1" id="KW-0560">Oxidoreductase</keyword>
<comment type="caution">
    <text evidence="3">The sequence shown here is derived from an EMBL/GenBank/DDBJ whole genome shotgun (WGS) entry which is preliminary data.</text>
</comment>
<dbReference type="RefSeq" id="WP_354553792.1">
    <property type="nucleotide sequence ID" value="NZ_JBEPSM010000004.1"/>
</dbReference>
<dbReference type="PRINTS" id="PR00069">
    <property type="entry name" value="ALDKETRDTASE"/>
</dbReference>
<gene>
    <name evidence="3" type="ORF">ABIE08_004219</name>
</gene>
<dbReference type="EMBL" id="JBEPSM010000004">
    <property type="protein sequence ID" value="MET4636261.1"/>
    <property type="molecule type" value="Genomic_DNA"/>
</dbReference>
<dbReference type="CDD" id="cd19084">
    <property type="entry name" value="AKR_AKR11B1-like"/>
    <property type="match status" value="1"/>
</dbReference>
<reference evidence="3 4" key="1">
    <citation type="submission" date="2024-06" db="EMBL/GenBank/DDBJ databases">
        <title>Sorghum-associated microbial communities from plants grown in Nebraska, USA.</title>
        <authorList>
            <person name="Schachtman D."/>
        </authorList>
    </citation>
    <scope>NUCLEOTIDE SEQUENCE [LARGE SCALE GENOMIC DNA]</scope>
    <source>
        <strain evidence="3 4">3207</strain>
    </source>
</reference>
<dbReference type="PANTHER" id="PTHR43364:SF4">
    <property type="entry name" value="NAD(P)-LINKED OXIDOREDUCTASE SUPERFAMILY PROTEIN"/>
    <property type="match status" value="1"/>
</dbReference>
<accession>A0ABV2R4P0</accession>
<dbReference type="PANTHER" id="PTHR43364">
    <property type="entry name" value="NADH-SPECIFIC METHYLGLYOXAL REDUCTASE-RELATED"/>
    <property type="match status" value="1"/>
</dbReference>
<dbReference type="Proteomes" id="UP001549321">
    <property type="component" value="Unassembled WGS sequence"/>
</dbReference>
<feature type="domain" description="NADP-dependent oxidoreductase" evidence="2">
    <location>
        <begin position="16"/>
        <end position="307"/>
    </location>
</feature>
<organism evidence="3 4">
    <name type="scientific">Kaistia defluvii</name>
    <dbReference type="NCBI Taxonomy" id="410841"/>
    <lineage>
        <taxon>Bacteria</taxon>
        <taxon>Pseudomonadati</taxon>
        <taxon>Pseudomonadota</taxon>
        <taxon>Alphaproteobacteria</taxon>
        <taxon>Hyphomicrobiales</taxon>
        <taxon>Kaistiaceae</taxon>
        <taxon>Kaistia</taxon>
    </lineage>
</organism>
<evidence type="ECO:0000313" key="3">
    <source>
        <dbReference type="EMBL" id="MET4636261.1"/>
    </source>
</evidence>
<dbReference type="InterPro" id="IPR023210">
    <property type="entry name" value="NADP_OxRdtase_dom"/>
</dbReference>